<evidence type="ECO:0000313" key="2">
    <source>
        <dbReference type="Proteomes" id="UP000631114"/>
    </source>
</evidence>
<dbReference type="EMBL" id="JADFTS010000002">
    <property type="protein sequence ID" value="KAF9619323.1"/>
    <property type="molecule type" value="Genomic_DNA"/>
</dbReference>
<dbReference type="Proteomes" id="UP000631114">
    <property type="component" value="Unassembled WGS sequence"/>
</dbReference>
<organism evidence="1 2">
    <name type="scientific">Coptis chinensis</name>
    <dbReference type="NCBI Taxonomy" id="261450"/>
    <lineage>
        <taxon>Eukaryota</taxon>
        <taxon>Viridiplantae</taxon>
        <taxon>Streptophyta</taxon>
        <taxon>Embryophyta</taxon>
        <taxon>Tracheophyta</taxon>
        <taxon>Spermatophyta</taxon>
        <taxon>Magnoliopsida</taxon>
        <taxon>Ranunculales</taxon>
        <taxon>Ranunculaceae</taxon>
        <taxon>Coptidoideae</taxon>
        <taxon>Coptis</taxon>
    </lineage>
</organism>
<dbReference type="PANTHER" id="PTHR43689:SF14">
    <property type="entry name" value="LYSOPHOSPHOLIPASE BODYGUARD 4-RELATED"/>
    <property type="match status" value="1"/>
</dbReference>
<proteinExistence type="predicted"/>
<name>A0A835IMJ6_9MAGN</name>
<accession>A0A835IMJ6</accession>
<protein>
    <submittedName>
        <fullName evidence="1">Uncharacterized protein</fullName>
    </submittedName>
</protein>
<keyword evidence="2" id="KW-1185">Reference proteome</keyword>
<evidence type="ECO:0000313" key="1">
    <source>
        <dbReference type="EMBL" id="KAF9619323.1"/>
    </source>
</evidence>
<dbReference type="OrthoDB" id="284184at2759"/>
<dbReference type="PANTHER" id="PTHR43689">
    <property type="entry name" value="HYDROLASE"/>
    <property type="match status" value="1"/>
</dbReference>
<dbReference type="AlphaFoldDB" id="A0A835IMJ6"/>
<sequence>MYCFRGVVDVQYPPVSTQFYDSFPKARKRLHASNVSLVPGCMFWGNSLKEHLRLMLRSLHPTMDGLSGKLSRQGSYEIGQMLEGWVVLPQASVVVHLNLVVQLMLFDVFRGVGKGIDTPLQPYFRSPKVEASLTALKTMADRRLWPPLLFGSSVMSWYEHVGRSIYFTVCRNHQRWEWILKLFSRRRDLHFMIIAFTRPTHHSAWHTTHNVICGGAKLMDEYLEAIKRSRVVVKVI</sequence>
<comment type="caution">
    <text evidence="1">The sequence shown here is derived from an EMBL/GenBank/DDBJ whole genome shotgun (WGS) entry which is preliminary data.</text>
</comment>
<reference evidence="1 2" key="1">
    <citation type="submission" date="2020-10" db="EMBL/GenBank/DDBJ databases">
        <title>The Coptis chinensis genome and diversification of protoberbering-type alkaloids.</title>
        <authorList>
            <person name="Wang B."/>
            <person name="Shu S."/>
            <person name="Song C."/>
            <person name="Liu Y."/>
        </authorList>
    </citation>
    <scope>NUCLEOTIDE SEQUENCE [LARGE SCALE GENOMIC DNA]</scope>
    <source>
        <strain evidence="1">HL-2020</strain>
        <tissue evidence="1">Leaf</tissue>
    </source>
</reference>
<gene>
    <name evidence="1" type="ORF">IFM89_006510</name>
</gene>